<gene>
    <name evidence="3" type="ORF">Esi_0322_0019</name>
</gene>
<dbReference type="Gene3D" id="2.100.10.50">
    <property type="match status" value="1"/>
</dbReference>
<feature type="coiled-coil region" evidence="1">
    <location>
        <begin position="404"/>
        <end position="431"/>
    </location>
</feature>
<dbReference type="InParanoid" id="D8LL55"/>
<feature type="region of interest" description="Disordered" evidence="2">
    <location>
        <begin position="744"/>
        <end position="765"/>
    </location>
</feature>
<evidence type="ECO:0000256" key="1">
    <source>
        <dbReference type="SAM" id="Coils"/>
    </source>
</evidence>
<feature type="coiled-coil region" evidence="1">
    <location>
        <begin position="95"/>
        <end position="151"/>
    </location>
</feature>
<organism evidence="3 4">
    <name type="scientific">Ectocarpus siliculosus</name>
    <name type="common">Brown alga</name>
    <name type="synonym">Conferva siliculosa</name>
    <dbReference type="NCBI Taxonomy" id="2880"/>
    <lineage>
        <taxon>Eukaryota</taxon>
        <taxon>Sar</taxon>
        <taxon>Stramenopiles</taxon>
        <taxon>Ochrophyta</taxon>
        <taxon>PX clade</taxon>
        <taxon>Phaeophyceae</taxon>
        <taxon>Ectocarpales</taxon>
        <taxon>Ectocarpaceae</taxon>
        <taxon>Ectocarpus</taxon>
    </lineage>
</organism>
<evidence type="ECO:0000313" key="3">
    <source>
        <dbReference type="EMBL" id="CBN79674.1"/>
    </source>
</evidence>
<dbReference type="EMBL" id="FN649760">
    <property type="protein sequence ID" value="CBN79674.1"/>
    <property type="molecule type" value="Genomic_DNA"/>
</dbReference>
<reference evidence="3 4" key="1">
    <citation type="journal article" date="2010" name="Nature">
        <title>The Ectocarpus genome and the independent evolution of multicellularity in brown algae.</title>
        <authorList>
            <person name="Cock J.M."/>
            <person name="Sterck L."/>
            <person name="Rouze P."/>
            <person name="Scornet D."/>
            <person name="Allen A.E."/>
            <person name="Amoutzias G."/>
            <person name="Anthouard V."/>
            <person name="Artiguenave F."/>
            <person name="Aury J.M."/>
            <person name="Badger J.H."/>
            <person name="Beszteri B."/>
            <person name="Billiau K."/>
            <person name="Bonnet E."/>
            <person name="Bothwell J.H."/>
            <person name="Bowler C."/>
            <person name="Boyen C."/>
            <person name="Brownlee C."/>
            <person name="Carrano C.J."/>
            <person name="Charrier B."/>
            <person name="Cho G.Y."/>
            <person name="Coelho S.M."/>
            <person name="Collen J."/>
            <person name="Corre E."/>
            <person name="Da Silva C."/>
            <person name="Delage L."/>
            <person name="Delaroque N."/>
            <person name="Dittami S.M."/>
            <person name="Doulbeau S."/>
            <person name="Elias M."/>
            <person name="Farnham G."/>
            <person name="Gachon C.M."/>
            <person name="Gschloessl B."/>
            <person name="Heesch S."/>
            <person name="Jabbari K."/>
            <person name="Jubin C."/>
            <person name="Kawai H."/>
            <person name="Kimura K."/>
            <person name="Kloareg B."/>
            <person name="Kupper F.C."/>
            <person name="Lang D."/>
            <person name="Le Bail A."/>
            <person name="Leblanc C."/>
            <person name="Lerouge P."/>
            <person name="Lohr M."/>
            <person name="Lopez P.J."/>
            <person name="Martens C."/>
            <person name="Maumus F."/>
            <person name="Michel G."/>
            <person name="Miranda-Saavedra D."/>
            <person name="Morales J."/>
            <person name="Moreau H."/>
            <person name="Motomura T."/>
            <person name="Nagasato C."/>
            <person name="Napoli C.A."/>
            <person name="Nelson D.R."/>
            <person name="Nyvall-Collen P."/>
            <person name="Peters A.F."/>
            <person name="Pommier C."/>
            <person name="Potin P."/>
            <person name="Poulain J."/>
            <person name="Quesneville H."/>
            <person name="Read B."/>
            <person name="Rensing S.A."/>
            <person name="Ritter A."/>
            <person name="Rousvoal S."/>
            <person name="Samanta M."/>
            <person name="Samson G."/>
            <person name="Schroeder D.C."/>
            <person name="Segurens B."/>
            <person name="Strittmatter M."/>
            <person name="Tonon T."/>
            <person name="Tregear J.W."/>
            <person name="Valentin K."/>
            <person name="von Dassow P."/>
            <person name="Yamagishi T."/>
            <person name="Van de Peer Y."/>
            <person name="Wincker P."/>
        </authorList>
    </citation>
    <scope>NUCLEOTIDE SEQUENCE [LARGE SCALE GENOMIC DNA]</scope>
    <source>
        <strain evidence="4">Ec32 / CCAP1310/4</strain>
    </source>
</reference>
<proteinExistence type="predicted"/>
<dbReference type="SUPFAM" id="SSF47473">
    <property type="entry name" value="EF-hand"/>
    <property type="match status" value="1"/>
</dbReference>
<feature type="coiled-coil region" evidence="1">
    <location>
        <begin position="18"/>
        <end position="45"/>
    </location>
</feature>
<dbReference type="eggNOG" id="ENOG502SX3F">
    <property type="taxonomic scope" value="Eukaryota"/>
</dbReference>
<feature type="compositionally biased region" description="Polar residues" evidence="2">
    <location>
        <begin position="749"/>
        <end position="759"/>
    </location>
</feature>
<name>D8LL55_ECTSI</name>
<protein>
    <submittedName>
        <fullName evidence="3">Uncharacterized protein</fullName>
    </submittedName>
</protein>
<evidence type="ECO:0000313" key="4">
    <source>
        <dbReference type="Proteomes" id="UP000002630"/>
    </source>
</evidence>
<evidence type="ECO:0000256" key="2">
    <source>
        <dbReference type="SAM" id="MobiDB-lite"/>
    </source>
</evidence>
<dbReference type="InterPro" id="IPR011992">
    <property type="entry name" value="EF-hand-dom_pair"/>
</dbReference>
<dbReference type="OrthoDB" id="191686at2759"/>
<dbReference type="AlphaFoldDB" id="D8LL55"/>
<sequence>MSAFRAAERDDRAAQFGKDHADAAVERMKHRIEKLKEIQVLLQAKDGLSDKTPEKQKGKKKGFMGTMVEFALGTGGEDDDVSEAQELDYAKQTQLIAKKAKLALVNRQIEDLKRAKKTISSDYASADAQLMLAEEKAVQKAKEAKAKAELDAARRVAEEMGMGSVGKADGIRLAAHRIKRKIAGTKTVYGGAFDNENAAVEAAIKSRHKAKLGKVEAVVEFAFTVGVEETDAMASKQARLESQGLPSYRKMSKGLGGKDVVFLWVRKTLDSSEFITEIQITHADPSNAGYKNLKPLGFTSWGHPQLAAKVGGQPSILLWGKRDPHSDGIADIDLSYNQADEKKLADVGFKVVPGALVDCGLPDVRLWYNSIKRGAHTLPTVKVILHEIGEVRSMRKQNPGDATLMDVESKLESKLAQAREAEERKAEDRSNPLKSAIETYALTGMDIDVFISHFAAIDVERKGTIGVGAFFEYFEWPRNAFANHLFSFMEATDEDGRVDFGDFVKLSFNHFLDLDKRFPKMFYPVANLQSEMRKMFLGDAFWVKKLLIFNEGRENIIKEADGSASKAVRPKGRITLKLLPKTAATAASVPASSPAFILSAATAVAALVSSVRISSPTAADTSPASSSFSGLATAVAATAAASSAAFYFYARDRGAAAAEEDAAVKLVLPEPFFPQLPEEKGKELLDRYGGIESEYLEKVKADRTVSTGVDLEQLGILKAVRAGLAPGAKRIHTSLDKLNIYARGGGAPSSGNANPTSNKLWRATG</sequence>
<keyword evidence="4" id="KW-1185">Reference proteome</keyword>
<keyword evidence="1" id="KW-0175">Coiled coil</keyword>
<accession>D8LL55</accession>
<dbReference type="Proteomes" id="UP000002630">
    <property type="component" value="Unassembled WGS sequence"/>
</dbReference>